<dbReference type="Gramene" id="AET1Gv20948200.3">
    <property type="protein sequence ID" value="AET1Gv20948200.3"/>
    <property type="gene ID" value="AET1Gv20948200"/>
</dbReference>
<evidence type="ECO:0000313" key="2">
    <source>
        <dbReference type="Proteomes" id="UP000015105"/>
    </source>
</evidence>
<dbReference type="EnsemblPlants" id="AET1Gv20948200.1">
    <property type="protein sequence ID" value="AET1Gv20948200.1"/>
    <property type="gene ID" value="AET1Gv20948200"/>
</dbReference>
<reference evidence="1" key="3">
    <citation type="journal article" date="2017" name="Nature">
        <title>Genome sequence of the progenitor of the wheat D genome Aegilops tauschii.</title>
        <authorList>
            <person name="Luo M.C."/>
            <person name="Gu Y.Q."/>
            <person name="Puiu D."/>
            <person name="Wang H."/>
            <person name="Twardziok S.O."/>
            <person name="Deal K.R."/>
            <person name="Huo N."/>
            <person name="Zhu T."/>
            <person name="Wang L."/>
            <person name="Wang Y."/>
            <person name="McGuire P.E."/>
            <person name="Liu S."/>
            <person name="Long H."/>
            <person name="Ramasamy R.K."/>
            <person name="Rodriguez J.C."/>
            <person name="Van S.L."/>
            <person name="Yuan L."/>
            <person name="Wang Z."/>
            <person name="Xia Z."/>
            <person name="Xiao L."/>
            <person name="Anderson O.D."/>
            <person name="Ouyang S."/>
            <person name="Liang Y."/>
            <person name="Zimin A.V."/>
            <person name="Pertea G."/>
            <person name="Qi P."/>
            <person name="Bennetzen J.L."/>
            <person name="Dai X."/>
            <person name="Dawson M.W."/>
            <person name="Muller H.G."/>
            <person name="Kugler K."/>
            <person name="Rivarola-Duarte L."/>
            <person name="Spannagl M."/>
            <person name="Mayer K.F.X."/>
            <person name="Lu F.H."/>
            <person name="Bevan M.W."/>
            <person name="Leroy P."/>
            <person name="Li P."/>
            <person name="You F.M."/>
            <person name="Sun Q."/>
            <person name="Liu Z."/>
            <person name="Lyons E."/>
            <person name="Wicker T."/>
            <person name="Salzberg S.L."/>
            <person name="Devos K.M."/>
            <person name="Dvorak J."/>
        </authorList>
    </citation>
    <scope>NUCLEOTIDE SEQUENCE [LARGE SCALE GENOMIC DNA]</scope>
    <source>
        <strain evidence="1">cv. AL8/78</strain>
    </source>
</reference>
<organism evidence="1 2">
    <name type="scientific">Aegilops tauschii subsp. strangulata</name>
    <name type="common">Goatgrass</name>
    <dbReference type="NCBI Taxonomy" id="200361"/>
    <lineage>
        <taxon>Eukaryota</taxon>
        <taxon>Viridiplantae</taxon>
        <taxon>Streptophyta</taxon>
        <taxon>Embryophyta</taxon>
        <taxon>Tracheophyta</taxon>
        <taxon>Spermatophyta</taxon>
        <taxon>Magnoliopsida</taxon>
        <taxon>Liliopsida</taxon>
        <taxon>Poales</taxon>
        <taxon>Poaceae</taxon>
        <taxon>BOP clade</taxon>
        <taxon>Pooideae</taxon>
        <taxon>Triticodae</taxon>
        <taxon>Triticeae</taxon>
        <taxon>Triticinae</taxon>
        <taxon>Aegilops</taxon>
    </lineage>
</organism>
<dbReference type="Pfam" id="PF04578">
    <property type="entry name" value="DUF594"/>
    <property type="match status" value="1"/>
</dbReference>
<name>A0A452ZWB3_AEGTS</name>
<reference evidence="1" key="4">
    <citation type="submission" date="2019-03" db="UniProtKB">
        <authorList>
            <consortium name="EnsemblPlants"/>
        </authorList>
    </citation>
    <scope>IDENTIFICATION</scope>
</reference>
<dbReference type="AlphaFoldDB" id="A0A452ZWB3"/>
<accession>A0A452ZWB3</accession>
<reference evidence="2" key="1">
    <citation type="journal article" date="2014" name="Science">
        <title>Ancient hybridizations among the ancestral genomes of bread wheat.</title>
        <authorList>
            <consortium name="International Wheat Genome Sequencing Consortium,"/>
            <person name="Marcussen T."/>
            <person name="Sandve S.R."/>
            <person name="Heier L."/>
            <person name="Spannagl M."/>
            <person name="Pfeifer M."/>
            <person name="Jakobsen K.S."/>
            <person name="Wulff B.B."/>
            <person name="Steuernagel B."/>
            <person name="Mayer K.F."/>
            <person name="Olsen O.A."/>
        </authorList>
    </citation>
    <scope>NUCLEOTIDE SEQUENCE [LARGE SCALE GENOMIC DNA]</scope>
    <source>
        <strain evidence="2">cv. AL8/78</strain>
    </source>
</reference>
<proteinExistence type="predicted"/>
<dbReference type="Gramene" id="AET1Gv20948200.1">
    <property type="protein sequence ID" value="AET1Gv20948200.1"/>
    <property type="gene ID" value="AET1Gv20948200"/>
</dbReference>
<dbReference type="InterPro" id="IPR007658">
    <property type="entry name" value="DUF594"/>
</dbReference>
<dbReference type="Gramene" id="AET1Gv20948200.2">
    <property type="protein sequence ID" value="AET1Gv20948200.2"/>
    <property type="gene ID" value="AET1Gv20948200"/>
</dbReference>
<reference evidence="2" key="2">
    <citation type="journal article" date="2017" name="Nat. Plants">
        <title>The Aegilops tauschii genome reveals multiple impacts of transposons.</title>
        <authorList>
            <person name="Zhao G."/>
            <person name="Zou C."/>
            <person name="Li K."/>
            <person name="Wang K."/>
            <person name="Li T."/>
            <person name="Gao L."/>
            <person name="Zhang X."/>
            <person name="Wang H."/>
            <person name="Yang Z."/>
            <person name="Liu X."/>
            <person name="Jiang W."/>
            <person name="Mao L."/>
            <person name="Kong X."/>
            <person name="Jiao Y."/>
            <person name="Jia J."/>
        </authorList>
    </citation>
    <scope>NUCLEOTIDE SEQUENCE [LARGE SCALE GENOMIC DNA]</scope>
    <source>
        <strain evidence="2">cv. AL8/78</strain>
    </source>
</reference>
<sequence>MMFLRWKVMAEFWAETIIHIVASDSVKVHMERLEQGGEFLAHVWALLNHAGILFLAGRVRGNGTSLV</sequence>
<dbReference type="STRING" id="200361.A0A452ZWB3"/>
<reference evidence="1" key="5">
    <citation type="journal article" date="2021" name="G3 (Bethesda)">
        <title>Aegilops tauschii genome assembly Aet v5.0 features greater sequence contiguity and improved annotation.</title>
        <authorList>
            <person name="Wang L."/>
            <person name="Zhu T."/>
            <person name="Rodriguez J.C."/>
            <person name="Deal K.R."/>
            <person name="Dubcovsky J."/>
            <person name="McGuire P.E."/>
            <person name="Lux T."/>
            <person name="Spannagl M."/>
            <person name="Mayer K.F.X."/>
            <person name="Baldrich P."/>
            <person name="Meyers B.C."/>
            <person name="Huo N."/>
            <person name="Gu Y.Q."/>
            <person name="Zhou H."/>
            <person name="Devos K.M."/>
            <person name="Bennetzen J.L."/>
            <person name="Unver T."/>
            <person name="Budak H."/>
            <person name="Gulick P.J."/>
            <person name="Galiba G."/>
            <person name="Kalapos B."/>
            <person name="Nelson D.R."/>
            <person name="Li P."/>
            <person name="You F.M."/>
            <person name="Luo M.C."/>
            <person name="Dvorak J."/>
        </authorList>
    </citation>
    <scope>NUCLEOTIDE SEQUENCE [LARGE SCALE GENOMIC DNA]</scope>
    <source>
        <strain evidence="1">cv. AL8/78</strain>
    </source>
</reference>
<dbReference type="EnsemblPlants" id="AET1Gv20948200.2">
    <property type="protein sequence ID" value="AET1Gv20948200.2"/>
    <property type="gene ID" value="AET1Gv20948200"/>
</dbReference>
<keyword evidence="2" id="KW-1185">Reference proteome</keyword>
<evidence type="ECO:0008006" key="3">
    <source>
        <dbReference type="Google" id="ProtNLM"/>
    </source>
</evidence>
<dbReference type="EnsemblPlants" id="AET1Gv20948200.3">
    <property type="protein sequence ID" value="AET1Gv20948200.3"/>
    <property type="gene ID" value="AET1Gv20948200"/>
</dbReference>
<dbReference type="Proteomes" id="UP000015105">
    <property type="component" value="Chromosome 1D"/>
</dbReference>
<protein>
    <recommendedName>
        <fullName evidence="3">DUF4220 domain-containing protein</fullName>
    </recommendedName>
</protein>
<evidence type="ECO:0000313" key="1">
    <source>
        <dbReference type="EnsemblPlants" id="AET1Gv20948200.3"/>
    </source>
</evidence>